<accession>A0ABQ0SA09</accession>
<dbReference type="InterPro" id="IPR051257">
    <property type="entry name" value="Diverse_CBS-Domain"/>
</dbReference>
<comment type="caution">
    <text evidence="4">The sequence shown here is derived from an EMBL/GenBank/DDBJ whole genome shotgun (WGS) entry which is preliminary data.</text>
</comment>
<proteinExistence type="predicted"/>
<reference evidence="4 5" key="1">
    <citation type="submission" date="2019-06" db="EMBL/GenBank/DDBJ databases">
        <title>Whole genome shotgun sequence of Pseudonocardia saturnea NBRC 14499.</title>
        <authorList>
            <person name="Hosoyama A."/>
            <person name="Uohara A."/>
            <person name="Ohji S."/>
            <person name="Ichikawa N."/>
        </authorList>
    </citation>
    <scope>NUCLEOTIDE SEQUENCE [LARGE SCALE GENOMIC DNA]</scope>
    <source>
        <strain evidence="4 5">NBRC 14499</strain>
    </source>
</reference>
<sequence length="144" mass="15713">MRIIGILDQKGRTVHAVSPEARVTEAVDVLCEAAVGAVLVRDEDGKIRGILSERDIVRAFRTRGAKLADATVADIMTRNVTTCRPNDTVAGAMAVMTRGRFRHLPVMDGSQLVGLVSIGDLVKHRVREMELETGVLRDIVIAKR</sequence>
<keyword evidence="5" id="KW-1185">Reference proteome</keyword>
<dbReference type="PANTHER" id="PTHR43080:SF2">
    <property type="entry name" value="CBS DOMAIN-CONTAINING PROTEIN"/>
    <property type="match status" value="1"/>
</dbReference>
<dbReference type="Proteomes" id="UP000320693">
    <property type="component" value="Unassembled WGS sequence"/>
</dbReference>
<evidence type="ECO:0000256" key="1">
    <source>
        <dbReference type="ARBA" id="ARBA00023122"/>
    </source>
</evidence>
<dbReference type="EMBL" id="BJNH01000166">
    <property type="protein sequence ID" value="GEC29764.1"/>
    <property type="molecule type" value="Genomic_DNA"/>
</dbReference>
<dbReference type="Gene3D" id="3.10.580.10">
    <property type="entry name" value="CBS-domain"/>
    <property type="match status" value="1"/>
</dbReference>
<dbReference type="InterPro" id="IPR046342">
    <property type="entry name" value="CBS_dom_sf"/>
</dbReference>
<keyword evidence="1 2" id="KW-0129">CBS domain</keyword>
<organism evidence="4 5">
    <name type="scientific">Pseudonocardia saturnea</name>
    <dbReference type="NCBI Taxonomy" id="33909"/>
    <lineage>
        <taxon>Bacteria</taxon>
        <taxon>Bacillati</taxon>
        <taxon>Actinomycetota</taxon>
        <taxon>Actinomycetes</taxon>
        <taxon>Pseudonocardiales</taxon>
        <taxon>Pseudonocardiaceae</taxon>
        <taxon>Pseudonocardia</taxon>
    </lineage>
</organism>
<evidence type="ECO:0000313" key="4">
    <source>
        <dbReference type="EMBL" id="GEC29764.1"/>
    </source>
</evidence>
<name>A0ABQ0SA09_9PSEU</name>
<dbReference type="InterPro" id="IPR044725">
    <property type="entry name" value="CBSX3_CBS_dom"/>
</dbReference>
<dbReference type="CDD" id="cd04623">
    <property type="entry name" value="CBS_pair_bac_euk"/>
    <property type="match status" value="1"/>
</dbReference>
<feature type="domain" description="CBS" evidence="3">
    <location>
        <begin position="10"/>
        <end position="67"/>
    </location>
</feature>
<dbReference type="PANTHER" id="PTHR43080">
    <property type="entry name" value="CBS DOMAIN-CONTAINING PROTEIN CBSX3, MITOCHONDRIAL"/>
    <property type="match status" value="1"/>
</dbReference>
<protein>
    <submittedName>
        <fullName evidence="4">Inosine-5-monophosphate dehydrogenase</fullName>
    </submittedName>
</protein>
<dbReference type="SMART" id="SM00116">
    <property type="entry name" value="CBS"/>
    <property type="match status" value="2"/>
</dbReference>
<evidence type="ECO:0000256" key="2">
    <source>
        <dbReference type="PROSITE-ProRule" id="PRU00703"/>
    </source>
</evidence>
<dbReference type="SUPFAM" id="SSF54631">
    <property type="entry name" value="CBS-domain pair"/>
    <property type="match status" value="1"/>
</dbReference>
<dbReference type="PROSITE" id="PS51371">
    <property type="entry name" value="CBS"/>
    <property type="match status" value="2"/>
</dbReference>
<gene>
    <name evidence="4" type="ORF">PSA01_67930</name>
</gene>
<dbReference type="InterPro" id="IPR000644">
    <property type="entry name" value="CBS_dom"/>
</dbReference>
<evidence type="ECO:0000313" key="5">
    <source>
        <dbReference type="Proteomes" id="UP000320693"/>
    </source>
</evidence>
<evidence type="ECO:0000259" key="3">
    <source>
        <dbReference type="PROSITE" id="PS51371"/>
    </source>
</evidence>
<feature type="domain" description="CBS" evidence="3">
    <location>
        <begin position="76"/>
        <end position="131"/>
    </location>
</feature>
<dbReference type="Pfam" id="PF00571">
    <property type="entry name" value="CBS"/>
    <property type="match status" value="2"/>
</dbReference>